<dbReference type="InterPro" id="IPR013798">
    <property type="entry name" value="Indole-3-glycerol_P_synth_dom"/>
</dbReference>
<sequence>MSDILKKILSVKEVEIESAKSRESFSALRNRVDNDIDLEGIRRNFEGALRRKIAAGHAGVIAEVKKASPSKGVIREAFYPDEIARSYEKHGAACLSVLTDKDFFQGSPDYLRQAKAACSLPVLRKDFMIDPYQVYEAGAWGADCILLIVAALSDSQMAELEACAFELGMNVLVEVHNAEELERALALKTSLLGINNRDLRTFKTSIQNTIDLLPGLPKDKLVVTESGILQKEDVQKMRQAGVNAFLIGEAFMRAKEPGEELAKLFA</sequence>
<dbReference type="NCBIfam" id="NF001370">
    <property type="entry name" value="PRK00278.1-2"/>
    <property type="match status" value="1"/>
</dbReference>
<name>C3XC28_OXAFO</name>
<dbReference type="EMBL" id="GG658170">
    <property type="protein sequence ID" value="EEO30754.1"/>
    <property type="molecule type" value="Genomic_DNA"/>
</dbReference>
<dbReference type="InterPro" id="IPR001468">
    <property type="entry name" value="Indole-3-GlycerolPSynthase_CS"/>
</dbReference>
<evidence type="ECO:0000256" key="8">
    <source>
        <dbReference type="HAMAP-Rule" id="MF_00134"/>
    </source>
</evidence>
<evidence type="ECO:0000256" key="6">
    <source>
        <dbReference type="ARBA" id="ARBA00023141"/>
    </source>
</evidence>
<keyword evidence="4 8" id="KW-0210">Decarboxylase</keyword>
<evidence type="ECO:0000259" key="9">
    <source>
        <dbReference type="Pfam" id="PF00218"/>
    </source>
</evidence>
<protein>
    <recommendedName>
        <fullName evidence="8">Indole-3-glycerol phosphate synthase</fullName>
        <shortName evidence="8">IGPS</shortName>
        <ecNumber evidence="8">4.1.1.48</ecNumber>
    </recommendedName>
</protein>
<keyword evidence="6 8" id="KW-0057">Aromatic amino acid biosynthesis</keyword>
<evidence type="ECO:0000313" key="11">
    <source>
        <dbReference type="Proteomes" id="UP000005089"/>
    </source>
</evidence>
<dbReference type="InterPro" id="IPR013785">
    <property type="entry name" value="Aldolase_TIM"/>
</dbReference>
<dbReference type="Proteomes" id="UP000005089">
    <property type="component" value="Unassembled WGS sequence"/>
</dbReference>
<dbReference type="OrthoDB" id="9804217at2"/>
<accession>C3XC28</accession>
<dbReference type="GO" id="GO:0000162">
    <property type="term" value="P:L-tryptophan biosynthetic process"/>
    <property type="evidence" value="ECO:0007669"/>
    <property type="project" value="UniProtKB-UniRule"/>
</dbReference>
<evidence type="ECO:0000256" key="7">
    <source>
        <dbReference type="ARBA" id="ARBA00023239"/>
    </source>
</evidence>
<dbReference type="CDD" id="cd00331">
    <property type="entry name" value="IGPS"/>
    <property type="match status" value="1"/>
</dbReference>
<keyword evidence="7 8" id="KW-0456">Lyase</keyword>
<evidence type="ECO:0000256" key="2">
    <source>
        <dbReference type="ARBA" id="ARBA00004696"/>
    </source>
</evidence>
<feature type="domain" description="Indole-3-glycerol phosphate synthase" evidence="9">
    <location>
        <begin position="5"/>
        <end position="263"/>
    </location>
</feature>
<dbReference type="HAMAP" id="MF_00134_B">
    <property type="entry name" value="IGPS_B"/>
    <property type="match status" value="1"/>
</dbReference>
<dbReference type="EC" id="4.1.1.48" evidence="8"/>
<keyword evidence="3 8" id="KW-0028">Amino-acid biosynthesis</keyword>
<dbReference type="UniPathway" id="UPA00035">
    <property type="reaction ID" value="UER00043"/>
</dbReference>
<gene>
    <name evidence="8 10" type="primary">trpC</name>
    <name evidence="10" type="ORF">OFBG_01782</name>
</gene>
<dbReference type="eggNOG" id="COG0134">
    <property type="taxonomic scope" value="Bacteria"/>
</dbReference>
<dbReference type="SUPFAM" id="SSF51366">
    <property type="entry name" value="Ribulose-phoshate binding barrel"/>
    <property type="match status" value="1"/>
</dbReference>
<dbReference type="PROSITE" id="PS00614">
    <property type="entry name" value="IGPS"/>
    <property type="match status" value="1"/>
</dbReference>
<keyword evidence="11" id="KW-1185">Reference proteome</keyword>
<dbReference type="Pfam" id="PF00218">
    <property type="entry name" value="IGPS"/>
    <property type="match status" value="1"/>
</dbReference>
<dbReference type="STRING" id="847.BRW83_0303"/>
<comment type="catalytic activity">
    <reaction evidence="1 8">
        <text>1-(2-carboxyphenylamino)-1-deoxy-D-ribulose 5-phosphate + H(+) = (1S,2R)-1-C-(indol-3-yl)glycerol 3-phosphate + CO2 + H2O</text>
        <dbReference type="Rhea" id="RHEA:23476"/>
        <dbReference type="ChEBI" id="CHEBI:15377"/>
        <dbReference type="ChEBI" id="CHEBI:15378"/>
        <dbReference type="ChEBI" id="CHEBI:16526"/>
        <dbReference type="ChEBI" id="CHEBI:58613"/>
        <dbReference type="ChEBI" id="CHEBI:58866"/>
        <dbReference type="EC" id="4.1.1.48"/>
    </reaction>
</comment>
<comment type="pathway">
    <text evidence="2 8">Amino-acid biosynthesis; L-tryptophan biosynthesis; L-tryptophan from chorismate: step 4/5.</text>
</comment>
<dbReference type="GO" id="GO:0004640">
    <property type="term" value="F:phosphoribosylanthranilate isomerase activity"/>
    <property type="evidence" value="ECO:0007669"/>
    <property type="project" value="TreeGrafter"/>
</dbReference>
<dbReference type="GeneID" id="77134213"/>
<evidence type="ECO:0000256" key="3">
    <source>
        <dbReference type="ARBA" id="ARBA00022605"/>
    </source>
</evidence>
<dbReference type="AlphaFoldDB" id="C3XC28"/>
<reference evidence="10 11" key="1">
    <citation type="submission" date="2009-02" db="EMBL/GenBank/DDBJ databases">
        <title>The Genome Sequence of Oxalobacter formigenes OXCC13.</title>
        <authorList>
            <consortium name="The Broad Institute Genome Sequencing Platform"/>
            <person name="Ward D."/>
            <person name="Young S.K."/>
            <person name="Kodira C.D."/>
            <person name="Zeng Q."/>
            <person name="Koehrsen M."/>
            <person name="Alvarado L."/>
            <person name="Berlin A."/>
            <person name="Borenstein D."/>
            <person name="Chen Z."/>
            <person name="Engels R."/>
            <person name="Freedman E."/>
            <person name="Gellesch M."/>
            <person name="Goldberg J."/>
            <person name="Griggs A."/>
            <person name="Gujja S."/>
            <person name="Heiman D."/>
            <person name="Hepburn T."/>
            <person name="Howarth C."/>
            <person name="Jen D."/>
            <person name="Larson L."/>
            <person name="Lewis B."/>
            <person name="Mehta T."/>
            <person name="Park D."/>
            <person name="Pearson M."/>
            <person name="Roberts A."/>
            <person name="Saif S."/>
            <person name="Shea T."/>
            <person name="Shenoy N."/>
            <person name="Sisk P."/>
            <person name="Stolte C."/>
            <person name="Sykes S."/>
            <person name="Walk T."/>
            <person name="White J."/>
            <person name="Yandava C."/>
            <person name="Allison M.J."/>
            <person name="Lander E."/>
            <person name="Nusbaum C."/>
            <person name="Galagan J."/>
            <person name="Birren B."/>
        </authorList>
    </citation>
    <scope>NUCLEOTIDE SEQUENCE [LARGE SCALE GENOMIC DNA]</scope>
    <source>
        <strain evidence="10 11">OXCC13</strain>
    </source>
</reference>
<dbReference type="HOGENOM" id="CLU_034247_2_0_4"/>
<evidence type="ECO:0000313" key="10">
    <source>
        <dbReference type="EMBL" id="EEO30754.1"/>
    </source>
</evidence>
<dbReference type="RefSeq" id="WP_005882196.1">
    <property type="nucleotide sequence ID" value="NZ_CP019430.1"/>
</dbReference>
<dbReference type="InterPro" id="IPR045186">
    <property type="entry name" value="Indole-3-glycerol_P_synth"/>
</dbReference>
<evidence type="ECO:0000256" key="4">
    <source>
        <dbReference type="ARBA" id="ARBA00022793"/>
    </source>
</evidence>
<proteinExistence type="inferred from homology"/>
<dbReference type="NCBIfam" id="NF001377">
    <property type="entry name" value="PRK00278.2-4"/>
    <property type="match status" value="1"/>
</dbReference>
<dbReference type="PANTHER" id="PTHR22854:SF2">
    <property type="entry name" value="INDOLE-3-GLYCEROL-PHOSPHATE SYNTHASE"/>
    <property type="match status" value="1"/>
</dbReference>
<organism evidence="10 11">
    <name type="scientific">Oxalobacter formigenes OXCC13</name>
    <dbReference type="NCBI Taxonomy" id="556269"/>
    <lineage>
        <taxon>Bacteria</taxon>
        <taxon>Pseudomonadati</taxon>
        <taxon>Pseudomonadota</taxon>
        <taxon>Betaproteobacteria</taxon>
        <taxon>Burkholderiales</taxon>
        <taxon>Oxalobacteraceae</taxon>
        <taxon>Oxalobacter</taxon>
    </lineage>
</organism>
<dbReference type="InterPro" id="IPR011060">
    <property type="entry name" value="RibuloseP-bd_barrel"/>
</dbReference>
<comment type="similarity">
    <text evidence="8">Belongs to the TrpC family.</text>
</comment>
<dbReference type="FunFam" id="3.20.20.70:FF:000024">
    <property type="entry name" value="Indole-3-glycerol phosphate synthase"/>
    <property type="match status" value="1"/>
</dbReference>
<dbReference type="NCBIfam" id="NF001373">
    <property type="entry name" value="PRK00278.1-6"/>
    <property type="match status" value="1"/>
</dbReference>
<evidence type="ECO:0000256" key="1">
    <source>
        <dbReference type="ARBA" id="ARBA00001633"/>
    </source>
</evidence>
<dbReference type="PANTHER" id="PTHR22854">
    <property type="entry name" value="TRYPTOPHAN BIOSYNTHESIS PROTEIN"/>
    <property type="match status" value="1"/>
</dbReference>
<keyword evidence="5 8" id="KW-0822">Tryptophan biosynthesis</keyword>
<dbReference type="GO" id="GO:0004425">
    <property type="term" value="F:indole-3-glycerol-phosphate synthase activity"/>
    <property type="evidence" value="ECO:0007669"/>
    <property type="project" value="UniProtKB-UniRule"/>
</dbReference>
<evidence type="ECO:0000256" key="5">
    <source>
        <dbReference type="ARBA" id="ARBA00022822"/>
    </source>
</evidence>
<dbReference type="Gene3D" id="3.20.20.70">
    <property type="entry name" value="Aldolase class I"/>
    <property type="match status" value="1"/>
</dbReference>